<dbReference type="PRINTS" id="PR00454">
    <property type="entry name" value="ETSDOMAIN"/>
</dbReference>
<dbReference type="Proteomes" id="UP000242188">
    <property type="component" value="Unassembled WGS sequence"/>
</dbReference>
<evidence type="ECO:0000256" key="3">
    <source>
        <dbReference type="ARBA" id="ARBA00023125"/>
    </source>
</evidence>
<dbReference type="GO" id="GO:0043565">
    <property type="term" value="F:sequence-specific DNA binding"/>
    <property type="evidence" value="ECO:0007669"/>
    <property type="project" value="InterPro"/>
</dbReference>
<dbReference type="Gene3D" id="1.10.150.50">
    <property type="entry name" value="Transcription Factor, Ets-1"/>
    <property type="match status" value="1"/>
</dbReference>
<dbReference type="OrthoDB" id="10067219at2759"/>
<dbReference type="PANTHER" id="PTHR11849:SF304">
    <property type="entry name" value="DNA-BINDING PROTEIN D-ETS-3"/>
    <property type="match status" value="1"/>
</dbReference>
<feature type="compositionally biased region" description="Polar residues" evidence="6">
    <location>
        <begin position="237"/>
        <end position="256"/>
    </location>
</feature>
<evidence type="ECO:0000313" key="9">
    <source>
        <dbReference type="EMBL" id="OWF48051.1"/>
    </source>
</evidence>
<evidence type="ECO:0000259" key="7">
    <source>
        <dbReference type="PROSITE" id="PS50061"/>
    </source>
</evidence>
<evidence type="ECO:0000256" key="2">
    <source>
        <dbReference type="ARBA" id="ARBA00005562"/>
    </source>
</evidence>
<gene>
    <name evidence="9" type="ORF">KP79_PYT13964</name>
</gene>
<accession>A0A210QHH7</accession>
<keyword evidence="10" id="KW-1185">Reference proteome</keyword>
<sequence length="607" mass="66571">MDPTVCGSPPSPAPNSLTPVDIENCDVASTCASEDRESDIVETAASNIQNGNSSTYSDSNGTIPNLPELSVKQSSINVKLEPGLVTDSVVGGVHVPLCTPVVSCPTQQWAGYSVTSPETVYCQPLVNAQYIDTNSSIGTFDPSRSAFEPPGPPLVTTPKDNGGIGTGYSFVSDNRTSAVGDPMLPRVSDIDELNPFDTTAMQAVSTTAYNNTYNKYSAQTLKQHLYPMEPVKPPSPSQYQRTCSPYDTPSKNINNEPFNLTCPRSRSESTGNDVAHQEQSKKVIVPADPTHWTTSHVREWLEWAVREYKLRDLDVSKFPHLDGRELCNLTNDHTHFVQICGWNAGVADCLLTHLNYLREGVGGVSAGYSNDNVTSNTPVSTVSYTHSNGGSCVARSPTDHGFGKSAWTPQTSPTPQDPYQLYGPISSRLSSSGSGQIQLWQFLLELLSDRRNAGCISWEGSNGEFKLVDPDEVARRWGERKSKPNMNYDKLSRALRYYYDKNIMTKVHGKRYAYKFDFVGLQQAIQPTAPDSAYRYQQDMIMSGYPSSRLNYLPAHASMPAPATPSLFAATNPYWPTTTNNISPYISNHVMSPHAGHLPTHMGSFYS</sequence>
<protein>
    <submittedName>
        <fullName evidence="9">Transcriptional regulator Erg</fullName>
    </submittedName>
</protein>
<dbReference type="InterPro" id="IPR003118">
    <property type="entry name" value="Pointed_dom"/>
</dbReference>
<dbReference type="SMART" id="SM00413">
    <property type="entry name" value="ETS"/>
    <property type="match status" value="1"/>
</dbReference>
<dbReference type="GO" id="GO:0005634">
    <property type="term" value="C:nucleus"/>
    <property type="evidence" value="ECO:0007669"/>
    <property type="project" value="UniProtKB-SubCell"/>
</dbReference>
<feature type="domain" description="ETS" evidence="7">
    <location>
        <begin position="437"/>
        <end position="517"/>
    </location>
</feature>
<comment type="similarity">
    <text evidence="2 5">Belongs to the ETS family.</text>
</comment>
<dbReference type="PROSITE" id="PS00346">
    <property type="entry name" value="ETS_DOMAIN_2"/>
    <property type="match status" value="1"/>
</dbReference>
<dbReference type="GO" id="GO:0030154">
    <property type="term" value="P:cell differentiation"/>
    <property type="evidence" value="ECO:0007669"/>
    <property type="project" value="TreeGrafter"/>
</dbReference>
<feature type="domain" description="PNT" evidence="8">
    <location>
        <begin position="271"/>
        <end position="361"/>
    </location>
</feature>
<dbReference type="GO" id="GO:0000981">
    <property type="term" value="F:DNA-binding transcription factor activity, RNA polymerase II-specific"/>
    <property type="evidence" value="ECO:0007669"/>
    <property type="project" value="TreeGrafter"/>
</dbReference>
<evidence type="ECO:0000256" key="6">
    <source>
        <dbReference type="SAM" id="MobiDB-lite"/>
    </source>
</evidence>
<reference evidence="9 10" key="1">
    <citation type="journal article" date="2017" name="Nat. Ecol. Evol.">
        <title>Scallop genome provides insights into evolution of bilaterian karyotype and development.</title>
        <authorList>
            <person name="Wang S."/>
            <person name="Zhang J."/>
            <person name="Jiao W."/>
            <person name="Li J."/>
            <person name="Xun X."/>
            <person name="Sun Y."/>
            <person name="Guo X."/>
            <person name="Huan P."/>
            <person name="Dong B."/>
            <person name="Zhang L."/>
            <person name="Hu X."/>
            <person name="Sun X."/>
            <person name="Wang J."/>
            <person name="Zhao C."/>
            <person name="Wang Y."/>
            <person name="Wang D."/>
            <person name="Huang X."/>
            <person name="Wang R."/>
            <person name="Lv J."/>
            <person name="Li Y."/>
            <person name="Zhang Z."/>
            <person name="Liu B."/>
            <person name="Lu W."/>
            <person name="Hui Y."/>
            <person name="Liang J."/>
            <person name="Zhou Z."/>
            <person name="Hou R."/>
            <person name="Li X."/>
            <person name="Liu Y."/>
            <person name="Li H."/>
            <person name="Ning X."/>
            <person name="Lin Y."/>
            <person name="Zhao L."/>
            <person name="Xing Q."/>
            <person name="Dou J."/>
            <person name="Li Y."/>
            <person name="Mao J."/>
            <person name="Guo H."/>
            <person name="Dou H."/>
            <person name="Li T."/>
            <person name="Mu C."/>
            <person name="Jiang W."/>
            <person name="Fu Q."/>
            <person name="Fu X."/>
            <person name="Miao Y."/>
            <person name="Liu J."/>
            <person name="Yu Q."/>
            <person name="Li R."/>
            <person name="Liao H."/>
            <person name="Li X."/>
            <person name="Kong Y."/>
            <person name="Jiang Z."/>
            <person name="Chourrout D."/>
            <person name="Li R."/>
            <person name="Bao Z."/>
        </authorList>
    </citation>
    <scope>NUCLEOTIDE SEQUENCE [LARGE SCALE GENOMIC DNA]</scope>
    <source>
        <strain evidence="9 10">PY_sf001</strain>
    </source>
</reference>
<dbReference type="InterPro" id="IPR046328">
    <property type="entry name" value="ETS_fam"/>
</dbReference>
<organism evidence="9 10">
    <name type="scientific">Mizuhopecten yessoensis</name>
    <name type="common">Japanese scallop</name>
    <name type="synonym">Patinopecten yessoensis</name>
    <dbReference type="NCBI Taxonomy" id="6573"/>
    <lineage>
        <taxon>Eukaryota</taxon>
        <taxon>Metazoa</taxon>
        <taxon>Spiralia</taxon>
        <taxon>Lophotrochozoa</taxon>
        <taxon>Mollusca</taxon>
        <taxon>Bivalvia</taxon>
        <taxon>Autobranchia</taxon>
        <taxon>Pteriomorphia</taxon>
        <taxon>Pectinida</taxon>
        <taxon>Pectinoidea</taxon>
        <taxon>Pectinidae</taxon>
        <taxon>Mizuhopecten</taxon>
    </lineage>
</organism>
<dbReference type="Pfam" id="PF00178">
    <property type="entry name" value="Ets"/>
    <property type="match status" value="1"/>
</dbReference>
<dbReference type="SMART" id="SM00251">
    <property type="entry name" value="SAM_PNT"/>
    <property type="match status" value="1"/>
</dbReference>
<dbReference type="EMBL" id="NEDP02003738">
    <property type="protein sequence ID" value="OWF48051.1"/>
    <property type="molecule type" value="Genomic_DNA"/>
</dbReference>
<dbReference type="InterPro" id="IPR036390">
    <property type="entry name" value="WH_DNA-bd_sf"/>
</dbReference>
<dbReference type="InterPro" id="IPR036388">
    <property type="entry name" value="WH-like_DNA-bd_sf"/>
</dbReference>
<dbReference type="AlphaFoldDB" id="A0A210QHH7"/>
<dbReference type="PROSITE" id="PS51433">
    <property type="entry name" value="PNT"/>
    <property type="match status" value="1"/>
</dbReference>
<comment type="subcellular location">
    <subcellularLocation>
        <location evidence="1 5">Nucleus</location>
    </subcellularLocation>
</comment>
<evidence type="ECO:0000313" key="10">
    <source>
        <dbReference type="Proteomes" id="UP000242188"/>
    </source>
</evidence>
<dbReference type="STRING" id="6573.A0A210QHH7"/>
<dbReference type="InterPro" id="IPR000418">
    <property type="entry name" value="Ets_dom"/>
</dbReference>
<dbReference type="InterPro" id="IPR013761">
    <property type="entry name" value="SAM/pointed_sf"/>
</dbReference>
<keyword evidence="3 5" id="KW-0238">DNA-binding</keyword>
<keyword evidence="4 5" id="KW-0539">Nucleus</keyword>
<dbReference type="SUPFAM" id="SSF47769">
    <property type="entry name" value="SAM/Pointed domain"/>
    <property type="match status" value="1"/>
</dbReference>
<dbReference type="FunFam" id="1.10.10.10:FF:000039">
    <property type="entry name" value="Friend leukemia integration 1 transcription factor"/>
    <property type="match status" value="1"/>
</dbReference>
<dbReference type="PROSITE" id="PS00345">
    <property type="entry name" value="ETS_DOMAIN_1"/>
    <property type="match status" value="1"/>
</dbReference>
<evidence type="ECO:0000256" key="5">
    <source>
        <dbReference type="RuleBase" id="RU004019"/>
    </source>
</evidence>
<proteinExistence type="inferred from homology"/>
<evidence type="ECO:0000256" key="4">
    <source>
        <dbReference type="ARBA" id="ARBA00023242"/>
    </source>
</evidence>
<dbReference type="SUPFAM" id="SSF46785">
    <property type="entry name" value="Winged helix' DNA-binding domain"/>
    <property type="match status" value="1"/>
</dbReference>
<evidence type="ECO:0000256" key="1">
    <source>
        <dbReference type="ARBA" id="ARBA00004123"/>
    </source>
</evidence>
<feature type="region of interest" description="Disordered" evidence="6">
    <location>
        <begin position="231"/>
        <end position="256"/>
    </location>
</feature>
<dbReference type="Gene3D" id="1.10.10.10">
    <property type="entry name" value="Winged helix-like DNA-binding domain superfamily/Winged helix DNA-binding domain"/>
    <property type="match status" value="1"/>
</dbReference>
<comment type="caution">
    <text evidence="9">The sequence shown here is derived from an EMBL/GenBank/DDBJ whole genome shotgun (WGS) entry which is preliminary data.</text>
</comment>
<evidence type="ECO:0000259" key="8">
    <source>
        <dbReference type="PROSITE" id="PS51433"/>
    </source>
</evidence>
<dbReference type="Pfam" id="PF02198">
    <property type="entry name" value="SAM_PNT"/>
    <property type="match status" value="1"/>
</dbReference>
<name>A0A210QHH7_MIZYE</name>
<dbReference type="PROSITE" id="PS50061">
    <property type="entry name" value="ETS_DOMAIN_3"/>
    <property type="match status" value="1"/>
</dbReference>
<dbReference type="PANTHER" id="PTHR11849">
    <property type="entry name" value="ETS"/>
    <property type="match status" value="1"/>
</dbReference>